<accession>W9SBV5</accession>
<evidence type="ECO:0000256" key="1">
    <source>
        <dbReference type="SAM" id="MobiDB-lite"/>
    </source>
</evidence>
<feature type="compositionally biased region" description="Basic and acidic residues" evidence="1">
    <location>
        <begin position="51"/>
        <end position="77"/>
    </location>
</feature>
<organism evidence="2 3">
    <name type="scientific">Morus notabilis</name>
    <dbReference type="NCBI Taxonomy" id="981085"/>
    <lineage>
        <taxon>Eukaryota</taxon>
        <taxon>Viridiplantae</taxon>
        <taxon>Streptophyta</taxon>
        <taxon>Embryophyta</taxon>
        <taxon>Tracheophyta</taxon>
        <taxon>Spermatophyta</taxon>
        <taxon>Magnoliopsida</taxon>
        <taxon>eudicotyledons</taxon>
        <taxon>Gunneridae</taxon>
        <taxon>Pentapetalae</taxon>
        <taxon>rosids</taxon>
        <taxon>fabids</taxon>
        <taxon>Rosales</taxon>
        <taxon>Moraceae</taxon>
        <taxon>Moreae</taxon>
        <taxon>Morus</taxon>
    </lineage>
</organism>
<reference evidence="3" key="1">
    <citation type="submission" date="2013-01" db="EMBL/GenBank/DDBJ databases">
        <title>Draft Genome Sequence of a Mulberry Tree, Morus notabilis C.K. Schneid.</title>
        <authorList>
            <person name="He N."/>
            <person name="Zhao S."/>
        </authorList>
    </citation>
    <scope>NUCLEOTIDE SEQUENCE</scope>
</reference>
<dbReference type="AlphaFoldDB" id="W9SBV5"/>
<feature type="region of interest" description="Disordered" evidence="1">
    <location>
        <begin position="1"/>
        <end position="77"/>
    </location>
</feature>
<name>W9SBV5_9ROSA</name>
<sequence length="90" mass="10157">MRRRNNFAREEVIVQGSDSGEVEEGVAAESDEEGGARSRRGKMKMGNRRKGGVEGDRRRGCSRQLEKGRGVGRENENGKLKMMLNHFQFC</sequence>
<proteinExistence type="predicted"/>
<evidence type="ECO:0000313" key="2">
    <source>
        <dbReference type="EMBL" id="EXC20794.1"/>
    </source>
</evidence>
<feature type="compositionally biased region" description="Basic residues" evidence="1">
    <location>
        <begin position="37"/>
        <end position="50"/>
    </location>
</feature>
<dbReference type="Proteomes" id="UP000030645">
    <property type="component" value="Unassembled WGS sequence"/>
</dbReference>
<gene>
    <name evidence="2" type="ORF">L484_007376</name>
</gene>
<keyword evidence="3" id="KW-1185">Reference proteome</keyword>
<evidence type="ECO:0000313" key="3">
    <source>
        <dbReference type="Proteomes" id="UP000030645"/>
    </source>
</evidence>
<protein>
    <submittedName>
        <fullName evidence="2">Uncharacterized protein</fullName>
    </submittedName>
</protein>
<feature type="compositionally biased region" description="Acidic residues" evidence="1">
    <location>
        <begin position="20"/>
        <end position="33"/>
    </location>
</feature>
<dbReference type="EMBL" id="KE345921">
    <property type="protein sequence ID" value="EXC20794.1"/>
    <property type="molecule type" value="Genomic_DNA"/>
</dbReference>